<dbReference type="AlphaFoldDB" id="A0A9D4AG30"/>
<comment type="caution">
    <text evidence="1">The sequence shown here is derived from an EMBL/GenBank/DDBJ whole genome shotgun (WGS) entry which is preliminary data.</text>
</comment>
<organism evidence="1 2">
    <name type="scientific">Gossypium stocksii</name>
    <dbReference type="NCBI Taxonomy" id="47602"/>
    <lineage>
        <taxon>Eukaryota</taxon>
        <taxon>Viridiplantae</taxon>
        <taxon>Streptophyta</taxon>
        <taxon>Embryophyta</taxon>
        <taxon>Tracheophyta</taxon>
        <taxon>Spermatophyta</taxon>
        <taxon>Magnoliopsida</taxon>
        <taxon>eudicotyledons</taxon>
        <taxon>Gunneridae</taxon>
        <taxon>Pentapetalae</taxon>
        <taxon>rosids</taxon>
        <taxon>malvids</taxon>
        <taxon>Malvales</taxon>
        <taxon>Malvaceae</taxon>
        <taxon>Malvoideae</taxon>
        <taxon>Gossypium</taxon>
    </lineage>
</organism>
<dbReference type="EMBL" id="JAIQCV010000003">
    <property type="protein sequence ID" value="KAH1114989.1"/>
    <property type="molecule type" value="Genomic_DNA"/>
</dbReference>
<evidence type="ECO:0000313" key="1">
    <source>
        <dbReference type="EMBL" id="KAH1114989.1"/>
    </source>
</evidence>
<evidence type="ECO:0000313" key="2">
    <source>
        <dbReference type="Proteomes" id="UP000828251"/>
    </source>
</evidence>
<sequence length="111" mass="12740">MVINDASNCNYETYNGTINHPKVDYESPQEFEIGDEKELKIAEVIFDLINFGIDVILYLEVDVTLTTNLELKLILSEDVNDSTHLLAIEEEMPTEEVDKFISFSFDDDEKT</sequence>
<keyword evidence="2" id="KW-1185">Reference proteome</keyword>
<reference evidence="1 2" key="1">
    <citation type="journal article" date="2021" name="Plant Biotechnol. J.">
        <title>Multi-omics assisted identification of the key and species-specific regulatory components of drought-tolerant mechanisms in Gossypium stocksii.</title>
        <authorList>
            <person name="Yu D."/>
            <person name="Ke L."/>
            <person name="Zhang D."/>
            <person name="Wu Y."/>
            <person name="Sun Y."/>
            <person name="Mei J."/>
            <person name="Sun J."/>
            <person name="Sun Y."/>
        </authorList>
    </citation>
    <scope>NUCLEOTIDE SEQUENCE [LARGE SCALE GENOMIC DNA]</scope>
    <source>
        <strain evidence="2">cv. E1</strain>
        <tissue evidence="1">Leaf</tissue>
    </source>
</reference>
<gene>
    <name evidence="1" type="ORF">J1N35_008367</name>
</gene>
<protein>
    <submittedName>
        <fullName evidence="1">Uncharacterized protein</fullName>
    </submittedName>
</protein>
<dbReference type="Proteomes" id="UP000828251">
    <property type="component" value="Unassembled WGS sequence"/>
</dbReference>
<name>A0A9D4AG30_9ROSI</name>
<proteinExistence type="predicted"/>
<accession>A0A9D4AG30</accession>